<comment type="caution">
    <text evidence="1">The sequence shown here is derived from an EMBL/GenBank/DDBJ whole genome shotgun (WGS) entry which is preliminary data.</text>
</comment>
<sequence length="65" mass="7552">MNYYREYIALTGGSSVGNYMHLQKTIGVLKALAEKDGLTYSEDVEKLAYTVEDVQRRMEKNKQRF</sequence>
<accession>A0A6L8TEG8</accession>
<gene>
    <name evidence="1" type="ORF">GT694_10835</name>
</gene>
<dbReference type="RefSeq" id="WP_146207159.1">
    <property type="nucleotide sequence ID" value="NZ_JAQDKS010000007.1"/>
</dbReference>
<protein>
    <submittedName>
        <fullName evidence="1">Uncharacterized protein</fullName>
    </submittedName>
</protein>
<evidence type="ECO:0000313" key="1">
    <source>
        <dbReference type="EMBL" id="MZL62528.1"/>
    </source>
</evidence>
<evidence type="ECO:0000313" key="2">
    <source>
        <dbReference type="Proteomes" id="UP000473323"/>
    </source>
</evidence>
<dbReference type="AlphaFoldDB" id="A0A6L8TEG8"/>
<reference evidence="1 2" key="1">
    <citation type="journal article" date="2019" name="Nat. Med.">
        <title>A library of human gut bacterial isolates paired with longitudinal multiomics data enables mechanistic microbiome research.</title>
        <authorList>
            <person name="Poyet M."/>
            <person name="Groussin M."/>
            <person name="Gibbons S.M."/>
            <person name="Avila-Pacheco J."/>
            <person name="Jiang X."/>
            <person name="Kearney S.M."/>
            <person name="Perrotta A.R."/>
            <person name="Berdy B."/>
            <person name="Zhao S."/>
            <person name="Lieberman T.D."/>
            <person name="Swanson P.K."/>
            <person name="Smith M."/>
            <person name="Roesemann S."/>
            <person name="Alexander J.E."/>
            <person name="Rich S.A."/>
            <person name="Livny J."/>
            <person name="Vlamakis H."/>
            <person name="Clish C."/>
            <person name="Bullock K."/>
            <person name="Deik A."/>
            <person name="Scott J."/>
            <person name="Pierce K.A."/>
            <person name="Xavier R.J."/>
            <person name="Alm E.J."/>
        </authorList>
    </citation>
    <scope>NUCLEOTIDE SEQUENCE [LARGE SCALE GENOMIC DNA]</scope>
    <source>
        <strain evidence="1 2">BIOML-A4</strain>
    </source>
</reference>
<dbReference type="Proteomes" id="UP000473323">
    <property type="component" value="Unassembled WGS sequence"/>
</dbReference>
<dbReference type="EMBL" id="WWVT01000015">
    <property type="protein sequence ID" value="MZL62528.1"/>
    <property type="molecule type" value="Genomic_DNA"/>
</dbReference>
<proteinExistence type="predicted"/>
<name>A0A6L8TEG8_9FIRM</name>
<organism evidence="1 2">
    <name type="scientific">Blautia massiliensis</name>
    <name type="common">ex Durand et al. 2017</name>
    <dbReference type="NCBI Taxonomy" id="1737424"/>
    <lineage>
        <taxon>Bacteria</taxon>
        <taxon>Bacillati</taxon>
        <taxon>Bacillota</taxon>
        <taxon>Clostridia</taxon>
        <taxon>Lachnospirales</taxon>
        <taxon>Lachnospiraceae</taxon>
        <taxon>Blautia</taxon>
    </lineage>
</organism>